<organism evidence="2 3">
    <name type="scientific">Morganella morganii</name>
    <name type="common">Proteus morganii</name>
    <dbReference type="NCBI Taxonomy" id="582"/>
    <lineage>
        <taxon>Bacteria</taxon>
        <taxon>Pseudomonadati</taxon>
        <taxon>Pseudomonadota</taxon>
        <taxon>Gammaproteobacteria</taxon>
        <taxon>Enterobacterales</taxon>
        <taxon>Morganellaceae</taxon>
        <taxon>Morganella</taxon>
    </lineage>
</organism>
<dbReference type="InterPro" id="IPR006860">
    <property type="entry name" value="FecR"/>
</dbReference>
<dbReference type="EMBL" id="NRQY01000001">
    <property type="protein sequence ID" value="RUT66125.1"/>
    <property type="molecule type" value="Genomic_DNA"/>
</dbReference>
<dbReference type="PANTHER" id="PTHR30273:SF2">
    <property type="entry name" value="PROTEIN FECR"/>
    <property type="match status" value="1"/>
</dbReference>
<evidence type="ECO:0000313" key="2">
    <source>
        <dbReference type="EMBL" id="RUT66125.1"/>
    </source>
</evidence>
<dbReference type="Gene3D" id="2.60.120.1440">
    <property type="match status" value="1"/>
</dbReference>
<protein>
    <recommendedName>
        <fullName evidence="1">FecR protein domain-containing protein</fullName>
    </recommendedName>
</protein>
<dbReference type="Proteomes" id="UP000286908">
    <property type="component" value="Unassembled WGS sequence"/>
</dbReference>
<dbReference type="GO" id="GO:0016989">
    <property type="term" value="F:sigma factor antagonist activity"/>
    <property type="evidence" value="ECO:0007669"/>
    <property type="project" value="TreeGrafter"/>
</dbReference>
<sequence>MQLRRLFFRQRRRRLLITLLIFLVIMAGYGIYNAIRMKADGVEEHYTHRGEIKQYALRDGSQLKLDTESRAVVAYDNGSRAVKLLSGRARFAVSENREEPRPFQVTANGVRVESGNGNFVVDIADNKVSVCPLDKTVTTFFDGKTETVGPGQRLEILPEGRAKVFQRKYTDIDWLSGSLVLNDIPLSEAIEMINSYRAVPVVLLNSDKKDIVVDRVLDLSRLDEEVGEMMRSLGLTPESLPGSEAYR</sequence>
<proteinExistence type="predicted"/>
<name>A0A433ZVH8_MORMO</name>
<evidence type="ECO:0000313" key="3">
    <source>
        <dbReference type="Proteomes" id="UP000286908"/>
    </source>
</evidence>
<feature type="domain" description="FecR protein" evidence="1">
    <location>
        <begin position="46"/>
        <end position="130"/>
    </location>
</feature>
<evidence type="ECO:0000259" key="1">
    <source>
        <dbReference type="Pfam" id="PF04773"/>
    </source>
</evidence>
<dbReference type="InterPro" id="IPR012373">
    <property type="entry name" value="Ferrdict_sens_TM"/>
</dbReference>
<comment type="caution">
    <text evidence="2">The sequence shown here is derived from an EMBL/GenBank/DDBJ whole genome shotgun (WGS) entry which is preliminary data.</text>
</comment>
<accession>A0A433ZVH8</accession>
<gene>
    <name evidence="2" type="ORF">CKG00_06775</name>
</gene>
<dbReference type="PANTHER" id="PTHR30273">
    <property type="entry name" value="PERIPLASMIC SIGNAL SENSOR AND SIGMA FACTOR ACTIVATOR FECR-RELATED"/>
    <property type="match status" value="1"/>
</dbReference>
<dbReference type="AlphaFoldDB" id="A0A433ZVH8"/>
<dbReference type="Pfam" id="PF04773">
    <property type="entry name" value="FecR"/>
    <property type="match status" value="1"/>
</dbReference>
<dbReference type="OrthoDB" id="8641865at2"/>
<reference evidence="2 3" key="1">
    <citation type="submission" date="2017-08" db="EMBL/GenBank/DDBJ databases">
        <title>Draft genome sequence of pheromone producing symbiont Morganella morganii, of the female New Zealand grass grub Costelytra giveni.</title>
        <authorList>
            <person name="Laugraud A."/>
            <person name="Young S.D."/>
            <person name="Hurst M.H."/>
        </authorList>
    </citation>
    <scope>NUCLEOTIDE SEQUENCE [LARGE SCALE GENOMIC DNA]</scope>
    <source>
        <strain evidence="2 3">MMsCG</strain>
    </source>
</reference>